<evidence type="ECO:0000313" key="2">
    <source>
        <dbReference type="Proteomes" id="UP001597400"/>
    </source>
</evidence>
<reference evidence="2" key="1">
    <citation type="journal article" date="2019" name="Int. J. Syst. Evol. Microbiol.">
        <title>The Global Catalogue of Microorganisms (GCM) 10K type strain sequencing project: providing services to taxonomists for standard genome sequencing and annotation.</title>
        <authorList>
            <consortium name="The Broad Institute Genomics Platform"/>
            <consortium name="The Broad Institute Genome Sequencing Center for Infectious Disease"/>
            <person name="Wu L."/>
            <person name="Ma J."/>
        </authorList>
    </citation>
    <scope>NUCLEOTIDE SEQUENCE [LARGE SCALE GENOMIC DNA]</scope>
    <source>
        <strain evidence="2">CGMCC 1.12702</strain>
    </source>
</reference>
<organism evidence="1 2">
    <name type="scientific">Sphingomonas arantia</name>
    <dbReference type="NCBI Taxonomy" id="1460676"/>
    <lineage>
        <taxon>Bacteria</taxon>
        <taxon>Pseudomonadati</taxon>
        <taxon>Pseudomonadota</taxon>
        <taxon>Alphaproteobacteria</taxon>
        <taxon>Sphingomonadales</taxon>
        <taxon>Sphingomonadaceae</taxon>
        <taxon>Sphingomonas</taxon>
    </lineage>
</organism>
<evidence type="ECO:0000313" key="1">
    <source>
        <dbReference type="EMBL" id="MFD1950269.1"/>
    </source>
</evidence>
<dbReference type="RefSeq" id="WP_380928149.1">
    <property type="nucleotide sequence ID" value="NZ_JBHUGS010000001.1"/>
</dbReference>
<gene>
    <name evidence="1" type="ORF">ACFSGX_05750</name>
</gene>
<dbReference type="InterPro" id="IPR054234">
    <property type="entry name" value="DUF6961"/>
</dbReference>
<accession>A0ABW4TXY8</accession>
<keyword evidence="2" id="KW-1185">Reference proteome</keyword>
<comment type="caution">
    <text evidence="1">The sequence shown here is derived from an EMBL/GenBank/DDBJ whole genome shotgun (WGS) entry which is preliminary data.</text>
</comment>
<sequence length="73" mass="8317">MSNRPPVLIERELWACAQQVIQEHGHHAPEHIAERVATLALDGDVAGVETWKRIADRVDQLSDHGHARQRTRH</sequence>
<dbReference type="EMBL" id="JBHUGS010000001">
    <property type="protein sequence ID" value="MFD1950269.1"/>
    <property type="molecule type" value="Genomic_DNA"/>
</dbReference>
<protein>
    <submittedName>
        <fullName evidence="1">DUF6961 family protein</fullName>
    </submittedName>
</protein>
<proteinExistence type="predicted"/>
<name>A0ABW4TXY8_9SPHN</name>
<dbReference type="Pfam" id="PF22284">
    <property type="entry name" value="DUF6961"/>
    <property type="match status" value="1"/>
</dbReference>
<dbReference type="Proteomes" id="UP001597400">
    <property type="component" value="Unassembled WGS sequence"/>
</dbReference>